<dbReference type="SUPFAM" id="SSF56672">
    <property type="entry name" value="DNA/RNA polymerases"/>
    <property type="match status" value="1"/>
</dbReference>
<gene>
    <name evidence="1" type="ORF">METZ01_LOCUS255004</name>
</gene>
<reference evidence="1" key="1">
    <citation type="submission" date="2018-05" db="EMBL/GenBank/DDBJ databases">
        <authorList>
            <person name="Lanie J.A."/>
            <person name="Ng W.-L."/>
            <person name="Kazmierczak K.M."/>
            <person name="Andrzejewski T.M."/>
            <person name="Davidsen T.M."/>
            <person name="Wayne K.J."/>
            <person name="Tettelin H."/>
            <person name="Glass J.I."/>
            <person name="Rusch D."/>
            <person name="Podicherti R."/>
            <person name="Tsui H.-C.T."/>
            <person name="Winkler M.E."/>
        </authorList>
    </citation>
    <scope>NUCLEOTIDE SEQUENCE</scope>
</reference>
<feature type="non-terminal residue" evidence="1">
    <location>
        <position position="1"/>
    </location>
</feature>
<dbReference type="Gene3D" id="1.20.1280.300">
    <property type="match status" value="1"/>
</dbReference>
<dbReference type="PROSITE" id="PS00116">
    <property type="entry name" value="DNA_POLYMERASE_B"/>
    <property type="match status" value="1"/>
</dbReference>
<organism evidence="1">
    <name type="scientific">marine metagenome</name>
    <dbReference type="NCBI Taxonomy" id="408172"/>
    <lineage>
        <taxon>unclassified sequences</taxon>
        <taxon>metagenomes</taxon>
        <taxon>ecological metagenomes</taxon>
    </lineage>
</organism>
<evidence type="ECO:0000313" key="1">
    <source>
        <dbReference type="EMBL" id="SVC02150.1"/>
    </source>
</evidence>
<dbReference type="GO" id="GO:0000166">
    <property type="term" value="F:nucleotide binding"/>
    <property type="evidence" value="ECO:0007669"/>
    <property type="project" value="InterPro"/>
</dbReference>
<protein>
    <submittedName>
        <fullName evidence="1">Uncharacterized protein</fullName>
    </submittedName>
</protein>
<proteinExistence type="predicted"/>
<dbReference type="InterPro" id="IPR023211">
    <property type="entry name" value="DNA_pol_palm_dom_sf"/>
</dbReference>
<dbReference type="Gene3D" id="3.90.1600.10">
    <property type="entry name" value="Palm domain of DNA polymerase"/>
    <property type="match status" value="1"/>
</dbReference>
<dbReference type="AlphaFoldDB" id="A0A382IR40"/>
<dbReference type="Gene3D" id="3.40.1820.10">
    <property type="entry name" value="DnaQ-like 3'-5' exonuclease"/>
    <property type="match status" value="1"/>
</dbReference>
<accession>A0A382IR40</accession>
<dbReference type="GO" id="GO:0003676">
    <property type="term" value="F:nucleic acid binding"/>
    <property type="evidence" value="ECO:0007669"/>
    <property type="project" value="InterPro"/>
</dbReference>
<dbReference type="InterPro" id="IPR043502">
    <property type="entry name" value="DNA/RNA_pol_sf"/>
</dbReference>
<name>A0A382IR40_9ZZZZ</name>
<dbReference type="EMBL" id="UINC01069063">
    <property type="protein sequence ID" value="SVC02150.1"/>
    <property type="molecule type" value="Genomic_DNA"/>
</dbReference>
<sequence length="291" mass="33779">KILETKNEDYVIASDTDSVYITFDKLVSNVFEEGTEPSKIVDFLDKIAKEKLEPFMAKSYTALAKTMNAYEQKMEMGREVIAERGIWSAKKRYILNCWDIEGVRYKTPQLKIMGIEAVKSSTPQVCREKIRDALKIIMSGDEKMLNTFIQEFRDEFMNLPPEDIAYPRSVNGLKKFSSSSGMFAKGAPIHCKGAILYNYLVKKHKLTNKYPYIDEGAKIKFLHMKQPNIYQSSAFSFMTKIPRELDIVDRIDYDEQFEKSFSQPIRFITEKILWKIDDSYGEQGSLEDFFN</sequence>
<dbReference type="InterPro" id="IPR017964">
    <property type="entry name" value="DNA-dir_DNA_pol_B_CS"/>
</dbReference>